<dbReference type="CDD" id="cd07698">
    <property type="entry name" value="IgC1_MHC_I_alpha3"/>
    <property type="match status" value="1"/>
</dbReference>
<protein>
    <recommendedName>
        <fullName evidence="7">Ig-like domain-containing protein</fullName>
    </recommendedName>
</protein>
<evidence type="ECO:0000256" key="6">
    <source>
        <dbReference type="SAM" id="SignalP"/>
    </source>
</evidence>
<dbReference type="CDD" id="cd12087">
    <property type="entry name" value="TM_EGFR-like"/>
    <property type="match status" value="1"/>
</dbReference>
<keyword evidence="2" id="KW-0393">Immunoglobulin domain</keyword>
<evidence type="ECO:0000256" key="2">
    <source>
        <dbReference type="ARBA" id="ARBA00023319"/>
    </source>
</evidence>
<keyword evidence="1" id="KW-0325">Glycoprotein</keyword>
<feature type="signal peptide" evidence="6">
    <location>
        <begin position="1"/>
        <end position="17"/>
    </location>
</feature>
<keyword evidence="5" id="KW-1133">Transmembrane helix</keyword>
<dbReference type="PROSITE" id="PS00290">
    <property type="entry name" value="IG_MHC"/>
    <property type="match status" value="1"/>
</dbReference>
<dbReference type="Proteomes" id="UP000694427">
    <property type="component" value="Unplaced"/>
</dbReference>
<evidence type="ECO:0000256" key="4">
    <source>
        <dbReference type="SAM" id="MobiDB-lite"/>
    </source>
</evidence>
<dbReference type="InterPro" id="IPR003597">
    <property type="entry name" value="Ig_C1-set"/>
</dbReference>
<organism evidence="8 9">
    <name type="scientific">Cyprinus carpio</name>
    <name type="common">Common carp</name>
    <dbReference type="NCBI Taxonomy" id="7962"/>
    <lineage>
        <taxon>Eukaryota</taxon>
        <taxon>Metazoa</taxon>
        <taxon>Chordata</taxon>
        <taxon>Craniata</taxon>
        <taxon>Vertebrata</taxon>
        <taxon>Euteleostomi</taxon>
        <taxon>Actinopterygii</taxon>
        <taxon>Neopterygii</taxon>
        <taxon>Teleostei</taxon>
        <taxon>Ostariophysi</taxon>
        <taxon>Cypriniformes</taxon>
        <taxon>Cyprinidae</taxon>
        <taxon>Cyprininae</taxon>
        <taxon>Cyprinus</taxon>
    </lineage>
</organism>
<dbReference type="InterPro" id="IPR003006">
    <property type="entry name" value="Ig/MHC_CS"/>
</dbReference>
<dbReference type="SMART" id="SM00407">
    <property type="entry name" value="IGc1"/>
    <property type="match status" value="1"/>
</dbReference>
<accession>A0A8C1J3T3</accession>
<evidence type="ECO:0000259" key="7">
    <source>
        <dbReference type="PROSITE" id="PS50835"/>
    </source>
</evidence>
<evidence type="ECO:0000256" key="3">
    <source>
        <dbReference type="RuleBase" id="RU004439"/>
    </source>
</evidence>
<dbReference type="GO" id="GO:0006955">
    <property type="term" value="P:immune response"/>
    <property type="evidence" value="ECO:0007669"/>
    <property type="project" value="TreeGrafter"/>
</dbReference>
<keyword evidence="5" id="KW-0812">Transmembrane</keyword>
<dbReference type="GO" id="GO:0005615">
    <property type="term" value="C:extracellular space"/>
    <property type="evidence" value="ECO:0007669"/>
    <property type="project" value="TreeGrafter"/>
</dbReference>
<dbReference type="InterPro" id="IPR001039">
    <property type="entry name" value="MHC_I_a_a1/a2"/>
</dbReference>
<feature type="region of interest" description="Disordered" evidence="4">
    <location>
        <begin position="332"/>
        <end position="354"/>
    </location>
</feature>
<dbReference type="Ensembl" id="ENSCCRT00010029531.1">
    <property type="protein sequence ID" value="ENSCCRP00010026908.1"/>
    <property type="gene ID" value="ENSCCRG00010011537.1"/>
</dbReference>
<dbReference type="SUPFAM" id="SSF48726">
    <property type="entry name" value="Immunoglobulin"/>
    <property type="match status" value="1"/>
</dbReference>
<keyword evidence="5" id="KW-0472">Membrane</keyword>
<evidence type="ECO:0000256" key="5">
    <source>
        <dbReference type="SAM" id="Phobius"/>
    </source>
</evidence>
<dbReference type="Gene3D" id="3.30.500.10">
    <property type="entry name" value="MHC class I-like antigen recognition-like"/>
    <property type="match status" value="1"/>
</dbReference>
<feature type="transmembrane region" description="Helical" evidence="5">
    <location>
        <begin position="302"/>
        <end position="325"/>
    </location>
</feature>
<dbReference type="PANTHER" id="PTHR16675">
    <property type="entry name" value="MHC CLASS I-RELATED"/>
    <property type="match status" value="1"/>
</dbReference>
<evidence type="ECO:0000313" key="9">
    <source>
        <dbReference type="Proteomes" id="UP000694427"/>
    </source>
</evidence>
<feature type="domain" description="Ig-like" evidence="7">
    <location>
        <begin position="199"/>
        <end position="288"/>
    </location>
</feature>
<dbReference type="Pfam" id="PF00129">
    <property type="entry name" value="MHC_I"/>
    <property type="match status" value="1"/>
</dbReference>
<dbReference type="InterPro" id="IPR037055">
    <property type="entry name" value="MHC_I-like_Ag-recog_sf"/>
</dbReference>
<dbReference type="InterPro" id="IPR036179">
    <property type="entry name" value="Ig-like_dom_sf"/>
</dbReference>
<keyword evidence="9" id="KW-1185">Reference proteome</keyword>
<reference evidence="8" key="2">
    <citation type="submission" date="2025-09" db="UniProtKB">
        <authorList>
            <consortium name="Ensembl"/>
        </authorList>
    </citation>
    <scope>IDENTIFICATION</scope>
</reference>
<dbReference type="InterPro" id="IPR011162">
    <property type="entry name" value="MHC_I/II-like_Ag-recog"/>
</dbReference>
<dbReference type="GO" id="GO:0009897">
    <property type="term" value="C:external side of plasma membrane"/>
    <property type="evidence" value="ECO:0007669"/>
    <property type="project" value="TreeGrafter"/>
</dbReference>
<reference evidence="8" key="1">
    <citation type="submission" date="2025-08" db="UniProtKB">
        <authorList>
            <consortium name="Ensembl"/>
        </authorList>
    </citation>
    <scope>IDENTIFICATION</scope>
</reference>
<dbReference type="Gene3D" id="2.60.40.10">
    <property type="entry name" value="Immunoglobulins"/>
    <property type="match status" value="1"/>
</dbReference>
<dbReference type="AlphaFoldDB" id="A0A8C1J3T3"/>
<dbReference type="PROSITE" id="PS50835">
    <property type="entry name" value="IG_LIKE"/>
    <property type="match status" value="1"/>
</dbReference>
<feature type="chain" id="PRO_5034289689" description="Ig-like domain-containing protein" evidence="6">
    <location>
        <begin position="18"/>
        <end position="354"/>
    </location>
</feature>
<dbReference type="InterPro" id="IPR050208">
    <property type="entry name" value="MHC_class-I_related"/>
</dbReference>
<dbReference type="InterPro" id="IPR007110">
    <property type="entry name" value="Ig-like_dom"/>
</dbReference>
<dbReference type="SUPFAM" id="SSF54452">
    <property type="entry name" value="MHC antigen-recognition domain"/>
    <property type="match status" value="1"/>
</dbReference>
<dbReference type="InterPro" id="IPR011161">
    <property type="entry name" value="MHC_I-like_Ag-recog"/>
</dbReference>
<name>A0A8C1J3T3_CYPCA</name>
<evidence type="ECO:0000313" key="8">
    <source>
        <dbReference type="Ensembl" id="ENSCCRP00010026908.1"/>
    </source>
</evidence>
<keyword evidence="6" id="KW-0732">Signal</keyword>
<dbReference type="Pfam" id="PF07654">
    <property type="entry name" value="C1-set"/>
    <property type="match status" value="1"/>
</dbReference>
<proteinExistence type="inferred from homology"/>
<evidence type="ECO:0000256" key="1">
    <source>
        <dbReference type="ARBA" id="ARBA00023180"/>
    </source>
</evidence>
<dbReference type="PANTHER" id="PTHR16675:SF237">
    <property type="entry name" value="MHC CLASS I ANTIGEN TRANSCRIPT VARIANT 1-RELATED"/>
    <property type="match status" value="1"/>
</dbReference>
<comment type="similarity">
    <text evidence="3">Belongs to the MHC class I family.</text>
</comment>
<dbReference type="PRINTS" id="PR01638">
    <property type="entry name" value="MHCCLASSI"/>
</dbReference>
<dbReference type="FunFam" id="3.30.500.10:FF:000001">
    <property type="entry name" value="H-2 class I histocompatibility antigen, alpha chain"/>
    <property type="match status" value="1"/>
</dbReference>
<sequence length="354" mass="39732">MMQHVLLLLLGAHLAYAGTHSLRYFYTAVSGDIDFPEFTAVGLVDEGQFMYFDSKTKEAVPKTEWMRQNEGTGYWDSQTQGLIGAHQNFKNNIQVAKERFNQTTGVHAFQFMYGCEVNDDGTKGGYLQYGYDGEDFISFDKSALTWTAANPQAVITKTKWDAIRAQSERYKEYLENECIEWIKKYVGYGKSTLERKDAPEVFLLQKDPSSPVLCQATGFYPSNIMMTWQKKGEEHHEDVEVGTTLPNADGTFQKSVTLSVKPEEWKNNKDDYRCVVQHVGAAKDIVVTVDDIRSNPGPDNTIAIIVGCVVGFVVLLAVIVGLIFWRKSNGYGRASTKDSDSENSDQALEKVNAK</sequence>
<dbReference type="InterPro" id="IPR013783">
    <property type="entry name" value="Ig-like_fold"/>
</dbReference>